<dbReference type="GO" id="GO:0051306">
    <property type="term" value="P:mitotic sister chromatid separation"/>
    <property type="evidence" value="ECO:0007669"/>
    <property type="project" value="TreeGrafter"/>
</dbReference>
<feature type="domain" description="Condensin-2 complex subunit H2 C-terminal" evidence="1">
    <location>
        <begin position="641"/>
        <end position="760"/>
    </location>
</feature>
<dbReference type="GO" id="GO:0003682">
    <property type="term" value="F:chromatin binding"/>
    <property type="evidence" value="ECO:0007669"/>
    <property type="project" value="TreeGrafter"/>
</dbReference>
<evidence type="ECO:0000313" key="3">
    <source>
        <dbReference type="WBParaSite" id="PTRK_0000422600.1"/>
    </source>
</evidence>
<dbReference type="GO" id="GO:0000796">
    <property type="term" value="C:condensin complex"/>
    <property type="evidence" value="ECO:0007669"/>
    <property type="project" value="TreeGrafter"/>
</dbReference>
<keyword evidence="2" id="KW-1185">Reference proteome</keyword>
<dbReference type="AlphaFoldDB" id="A0A0N4ZA18"/>
<organism evidence="2 3">
    <name type="scientific">Parastrongyloides trichosuri</name>
    <name type="common">Possum-specific nematode worm</name>
    <dbReference type="NCBI Taxonomy" id="131310"/>
    <lineage>
        <taxon>Eukaryota</taxon>
        <taxon>Metazoa</taxon>
        <taxon>Ecdysozoa</taxon>
        <taxon>Nematoda</taxon>
        <taxon>Chromadorea</taxon>
        <taxon>Rhabditida</taxon>
        <taxon>Tylenchina</taxon>
        <taxon>Panagrolaimomorpha</taxon>
        <taxon>Strongyloidoidea</taxon>
        <taxon>Strongyloididae</taxon>
        <taxon>Parastrongyloides</taxon>
    </lineage>
</organism>
<dbReference type="Proteomes" id="UP000038045">
    <property type="component" value="Unplaced"/>
</dbReference>
<reference evidence="3" key="1">
    <citation type="submission" date="2017-02" db="UniProtKB">
        <authorList>
            <consortium name="WormBaseParasite"/>
        </authorList>
    </citation>
    <scope>IDENTIFICATION</scope>
</reference>
<name>A0A0N4ZA18_PARTI</name>
<dbReference type="GO" id="GO:0005634">
    <property type="term" value="C:nucleus"/>
    <property type="evidence" value="ECO:0007669"/>
    <property type="project" value="TreeGrafter"/>
</dbReference>
<dbReference type="InterPro" id="IPR031737">
    <property type="entry name" value="CNDH2_C"/>
</dbReference>
<dbReference type="PANTHER" id="PTHR14324">
    <property type="entry name" value="CONDENSIN-2 COMPLEX SUBUNIT H2"/>
    <property type="match status" value="1"/>
</dbReference>
<dbReference type="STRING" id="131310.A0A0N4ZA18"/>
<protein>
    <submittedName>
        <fullName evidence="3">CNDH2_C domain-containing protein</fullName>
    </submittedName>
</protein>
<sequence>MESDAEQLFRRLLEPVSAIGDLFNVNLSTILDPFLDHLEDVLCKIKMNKNGVESKEIDFVRAGYLISNATLLLGVRVDTLYKQVNDFIDVLKVGGNQDGADNDDGDNIDMEIERKLDNNKNPFTLLPIDGLKAGGKSARFCEYDPTDVDIFPKTQAAFMAINENEKRRVNLYSIHNKTHVVGCKDDFLVNTCSFLQNGIAILDFDFMDIINIIEPPRSIIMIDELPETNLVTSQGETQPSQACMNPIALRDKLVRDLEKEFHNISGDDGIGMDYDGVEMPDQVSNFVDEIRAGSAATHILPSDVLNDITNSKICNMESSFRINSTQTDHTSEMEGIVENYQNFLNVSTNMDKTAIEINEDEVIKASRKSRKHVMAEVDLADVAEKVKEHVETHEYDDIDQIKCRSKDAMDTDYLPSKKGCKQMEMVIPCEIGAKYLDFNKLIRQRERAVKRALHKDGDGGDQLTFSQVMDYFDLNKKNKINNAALDSCIYDEDKLYEVCLADRKRAIKSLRNKVVMECEKNMIAATNVPEAIVECLEAVSEQDEDFHAINDEINNDDVDPDIPSFNDLDMGTLPVYDNILTDADINSVEAFHGEHDTSKKGKKRQAMEDGEEFSGTNNDIGFSKFNTTIFIQQDEELPNLTYAEIIEKYNEKYWKSVDHEVSHSYKKIIEWEDHLKPYIIKEEERKNFDINEYGYTLIKKFKNVGDELAFRDMIEGYERYLVPRYFLSSLLLVNKNNFKIVKVDRNDTINTIVYKLLKTDFSFEEGDV</sequence>
<evidence type="ECO:0000313" key="2">
    <source>
        <dbReference type="Proteomes" id="UP000038045"/>
    </source>
</evidence>
<accession>A0A0N4ZA18</accession>
<dbReference type="WBParaSite" id="PTRK_0000422600.1">
    <property type="protein sequence ID" value="PTRK_0000422600.1"/>
    <property type="gene ID" value="PTRK_0000422600"/>
</dbReference>
<dbReference type="Pfam" id="PF16858">
    <property type="entry name" value="CNDH2_C"/>
    <property type="match status" value="1"/>
</dbReference>
<evidence type="ECO:0000259" key="1">
    <source>
        <dbReference type="Pfam" id="PF16858"/>
    </source>
</evidence>
<dbReference type="InterPro" id="IPR031739">
    <property type="entry name" value="Ncaph2"/>
</dbReference>
<dbReference type="GO" id="GO:0010032">
    <property type="term" value="P:meiotic chromosome condensation"/>
    <property type="evidence" value="ECO:0007669"/>
    <property type="project" value="TreeGrafter"/>
</dbReference>
<proteinExistence type="predicted"/>
<dbReference type="PANTHER" id="PTHR14324:SF3">
    <property type="entry name" value="CONDENSIN-2 COMPLEX SUBUNIT H2"/>
    <property type="match status" value="1"/>
</dbReference>